<keyword evidence="1" id="KW-0812">Transmembrane</keyword>
<feature type="non-terminal residue" evidence="2">
    <location>
        <position position="765"/>
    </location>
</feature>
<sequence>MNKLFWKRAGITAVSVIGGAYAVFLISPLILNPIVDSYIPQIKNIIHETSGLNSELTNVKVVTTPKLTAGLKVGKFSLLEPDNTRIFSADDFQVKMSLLPILAGKIRVDAVQLKNANANIQINSDGHFAVEKYLPKTPDTDSVNSLPENRENVSSLPFGLKLSNHLPDIKIDGYDIIITDGTDKYTLSGNKTEITDFIVNKSIKVKASGKAVLKDREQFHYNIKVLNKIMPDVELNDIVFTPQAQEETAQEFEMPDIIGILKGIYANNLTADADVNLLIERNNIKGNANFTNLSVINLPPSIVKLKFKGESIDIISDIYTAKNEVSKINGLIKTGKNPNIDLNIKSKVEISNILRIVKDVALIFDIRDLQTLSANGKLDADFSIKSNLKTVKSSGYLKIPSADVYYGLYKIGIDDINADVRLDNNNININNIGFTILDQPLKLFGTITGDAVSDLHLSAENLSLKGLLVAAGQASLMKDNQVNSGLVSLKVDIQGKLDKINPAVKLNLDNINIKNIPSNTSLSAPSTIVGISGTSLSGKVESKNIKIINPCAKVSIPSLIANISEKEIFIPSTPAAIEKINLNVSGKITNYLIEKIGLDFVTTGDIKSKLTGNMNIAKQTLNLNYATTESSTIIIPMFDKSKMTFSGNIFITDSMMNPVIKGDVNIPELTIPEIPVTMENLDIKLNGHILNGTASAAKFTSGGIKAENLTSDFSMKGDKFYLNKLKGDAFDGKINGNIVYNLSNAQTGIIFSGEGLNAEKAVYGC</sequence>
<dbReference type="GO" id="GO:0005886">
    <property type="term" value="C:plasma membrane"/>
    <property type="evidence" value="ECO:0007669"/>
    <property type="project" value="TreeGrafter"/>
</dbReference>
<gene>
    <name evidence="2" type="ORF">IAC10_14255</name>
</gene>
<protein>
    <recommendedName>
        <fullName evidence="4">AsmA domain-containing protein</fullName>
    </recommendedName>
</protein>
<comment type="caution">
    <text evidence="2">The sequence shown here is derived from an EMBL/GenBank/DDBJ whole genome shotgun (WGS) entry which is preliminary data.</text>
</comment>
<dbReference type="GO" id="GO:0090313">
    <property type="term" value="P:regulation of protein targeting to membrane"/>
    <property type="evidence" value="ECO:0007669"/>
    <property type="project" value="TreeGrafter"/>
</dbReference>
<feature type="transmembrane region" description="Helical" evidence="1">
    <location>
        <begin position="12"/>
        <end position="31"/>
    </location>
</feature>
<dbReference type="EMBL" id="DVIU01000289">
    <property type="protein sequence ID" value="HIS37763.1"/>
    <property type="molecule type" value="Genomic_DNA"/>
</dbReference>
<accession>A0A9D1F1L7</accession>
<evidence type="ECO:0000256" key="1">
    <source>
        <dbReference type="SAM" id="Phobius"/>
    </source>
</evidence>
<dbReference type="PANTHER" id="PTHR30441:SF8">
    <property type="entry name" value="DUF748 DOMAIN-CONTAINING PROTEIN"/>
    <property type="match status" value="1"/>
</dbReference>
<evidence type="ECO:0000313" key="2">
    <source>
        <dbReference type="EMBL" id="HIS37763.1"/>
    </source>
</evidence>
<reference evidence="2" key="1">
    <citation type="submission" date="2020-10" db="EMBL/GenBank/DDBJ databases">
        <authorList>
            <person name="Gilroy R."/>
        </authorList>
    </citation>
    <scope>NUCLEOTIDE SEQUENCE</scope>
    <source>
        <strain evidence="2">6276</strain>
    </source>
</reference>
<dbReference type="AlphaFoldDB" id="A0A9D1F1L7"/>
<name>A0A9D1F1L7_9BACT</name>
<keyword evidence="1" id="KW-1133">Transmembrane helix</keyword>
<dbReference type="PANTHER" id="PTHR30441">
    <property type="entry name" value="DUF748 DOMAIN-CONTAINING PROTEIN"/>
    <property type="match status" value="1"/>
</dbReference>
<proteinExistence type="predicted"/>
<reference evidence="2" key="2">
    <citation type="journal article" date="2021" name="PeerJ">
        <title>Extensive microbial diversity within the chicken gut microbiome revealed by metagenomics and culture.</title>
        <authorList>
            <person name="Gilroy R."/>
            <person name="Ravi A."/>
            <person name="Getino M."/>
            <person name="Pursley I."/>
            <person name="Horton D.L."/>
            <person name="Alikhan N.F."/>
            <person name="Baker D."/>
            <person name="Gharbi K."/>
            <person name="Hall N."/>
            <person name="Watson M."/>
            <person name="Adriaenssens E.M."/>
            <person name="Foster-Nyarko E."/>
            <person name="Jarju S."/>
            <person name="Secka A."/>
            <person name="Antonio M."/>
            <person name="Oren A."/>
            <person name="Chaudhuri R.R."/>
            <person name="La Ragione R."/>
            <person name="Hildebrand F."/>
            <person name="Pallen M.J."/>
        </authorList>
    </citation>
    <scope>NUCLEOTIDE SEQUENCE</scope>
    <source>
        <strain evidence="2">6276</strain>
    </source>
</reference>
<evidence type="ECO:0000313" key="3">
    <source>
        <dbReference type="Proteomes" id="UP000823928"/>
    </source>
</evidence>
<organism evidence="2 3">
    <name type="scientific">Candidatus Scatousia excrementigallinarum</name>
    <dbReference type="NCBI Taxonomy" id="2840935"/>
    <lineage>
        <taxon>Bacteria</taxon>
        <taxon>Candidatus Scatousia</taxon>
    </lineage>
</organism>
<dbReference type="Proteomes" id="UP000823928">
    <property type="component" value="Unassembled WGS sequence"/>
</dbReference>
<evidence type="ECO:0008006" key="4">
    <source>
        <dbReference type="Google" id="ProtNLM"/>
    </source>
</evidence>
<keyword evidence="1" id="KW-0472">Membrane</keyword>
<dbReference type="InterPro" id="IPR052894">
    <property type="entry name" value="AsmA-related"/>
</dbReference>